<dbReference type="Pfam" id="PF00561">
    <property type="entry name" value="Abhydrolase_1"/>
    <property type="match status" value="1"/>
</dbReference>
<dbReference type="InterPro" id="IPR050266">
    <property type="entry name" value="AB_hydrolase_sf"/>
</dbReference>
<organism evidence="2 3">
    <name type="scientific">Tepidimonas fonticaldi</name>
    <dbReference type="NCBI Taxonomy" id="1101373"/>
    <lineage>
        <taxon>Bacteria</taxon>
        <taxon>Pseudomonadati</taxon>
        <taxon>Pseudomonadota</taxon>
        <taxon>Betaproteobacteria</taxon>
        <taxon>Burkholderiales</taxon>
        <taxon>Tepidimonas</taxon>
    </lineage>
</organism>
<name>A0A1A6DWR5_9BURK</name>
<accession>A0A1A6DWR5</accession>
<protein>
    <submittedName>
        <fullName evidence="2">Alpha/beta hydrolase</fullName>
    </submittedName>
</protein>
<dbReference type="GO" id="GO:0016787">
    <property type="term" value="F:hydrolase activity"/>
    <property type="evidence" value="ECO:0007669"/>
    <property type="project" value="UniProtKB-KW"/>
</dbReference>
<dbReference type="Gene3D" id="3.40.50.1820">
    <property type="entry name" value="alpha/beta hydrolase"/>
    <property type="match status" value="1"/>
</dbReference>
<gene>
    <name evidence="2" type="ORF">A9O67_03305</name>
</gene>
<dbReference type="Proteomes" id="UP000091969">
    <property type="component" value="Unassembled WGS sequence"/>
</dbReference>
<keyword evidence="2" id="KW-0378">Hydrolase</keyword>
<dbReference type="GO" id="GO:0016020">
    <property type="term" value="C:membrane"/>
    <property type="evidence" value="ECO:0007669"/>
    <property type="project" value="TreeGrafter"/>
</dbReference>
<dbReference type="AlphaFoldDB" id="A0A1A6DWR5"/>
<dbReference type="InterPro" id="IPR029058">
    <property type="entry name" value="AB_hydrolase_fold"/>
</dbReference>
<dbReference type="PANTHER" id="PTHR43798:SF33">
    <property type="entry name" value="HYDROLASE, PUTATIVE (AFU_ORTHOLOGUE AFUA_2G14860)-RELATED"/>
    <property type="match status" value="1"/>
</dbReference>
<dbReference type="RefSeq" id="WP_068608137.1">
    <property type="nucleotide sequence ID" value="NZ_LZDH01000045.1"/>
</dbReference>
<proteinExistence type="predicted"/>
<dbReference type="EMBL" id="LZDH01000045">
    <property type="protein sequence ID" value="OBS31219.1"/>
    <property type="molecule type" value="Genomic_DNA"/>
</dbReference>
<sequence>MNIRHDAHVIGQGRRKVLMLHGWFGHARGWGPMVQHLDTDAFSYAFMDYRGYGHRKGSGGPYTIEQIAHDALALADQLGWERFALVGHSMGGSAIQYVLAEAPQRVQALVGITPVPAGGVPFDPEGWAFFSAAAQDPATRRAIIDLTTGRRLTGTWLDAMVRSSLAHSDVEAFAAYLTAWAKTAFVERIQGRTVPVLVIPGEHDPALGEATCRATWLQHYPQARLEVMANAGHYPMDETPIALVTAMERFLREAVAV</sequence>
<feature type="domain" description="AB hydrolase-1" evidence="1">
    <location>
        <begin position="17"/>
        <end position="238"/>
    </location>
</feature>
<evidence type="ECO:0000259" key="1">
    <source>
        <dbReference type="Pfam" id="PF00561"/>
    </source>
</evidence>
<evidence type="ECO:0000313" key="2">
    <source>
        <dbReference type="EMBL" id="OBS31219.1"/>
    </source>
</evidence>
<keyword evidence="3" id="KW-1185">Reference proteome</keyword>
<reference evidence="2 3" key="1">
    <citation type="submission" date="2016-06" db="EMBL/GenBank/DDBJ databases">
        <title>Genome sequence of Tepidimonas fonticaldi PL17.</title>
        <authorList>
            <person name="Pinnaka A.K."/>
        </authorList>
    </citation>
    <scope>NUCLEOTIDE SEQUENCE [LARGE SCALE GENOMIC DNA]</scope>
    <source>
        <strain evidence="2 3">PL17</strain>
    </source>
</reference>
<comment type="caution">
    <text evidence="2">The sequence shown here is derived from an EMBL/GenBank/DDBJ whole genome shotgun (WGS) entry which is preliminary data.</text>
</comment>
<dbReference type="SUPFAM" id="SSF53474">
    <property type="entry name" value="alpha/beta-Hydrolases"/>
    <property type="match status" value="1"/>
</dbReference>
<dbReference type="PANTHER" id="PTHR43798">
    <property type="entry name" value="MONOACYLGLYCEROL LIPASE"/>
    <property type="match status" value="1"/>
</dbReference>
<evidence type="ECO:0000313" key="3">
    <source>
        <dbReference type="Proteomes" id="UP000091969"/>
    </source>
</evidence>
<dbReference type="InterPro" id="IPR000073">
    <property type="entry name" value="AB_hydrolase_1"/>
</dbReference>
<dbReference type="OrthoDB" id="9780765at2"/>
<dbReference type="STRING" id="1101373.A9O67_03305"/>